<dbReference type="AlphaFoldDB" id="A0A7L5AIX0"/>
<proteinExistence type="predicted"/>
<dbReference type="Pfam" id="PF01168">
    <property type="entry name" value="Ala_racemase_N"/>
    <property type="match status" value="1"/>
</dbReference>
<dbReference type="OrthoDB" id="2445260at2"/>
<dbReference type="CDD" id="cd06813">
    <property type="entry name" value="PLPDE_III_DSD_D-TA_like_2"/>
    <property type="match status" value="1"/>
</dbReference>
<feature type="domain" description="Alanine racemase N-terminal" evidence="1">
    <location>
        <begin position="38"/>
        <end position="213"/>
    </location>
</feature>
<evidence type="ECO:0000259" key="1">
    <source>
        <dbReference type="Pfam" id="PF01168"/>
    </source>
</evidence>
<name>A0A7L5AIX0_9MICO</name>
<dbReference type="Proteomes" id="UP000464507">
    <property type="component" value="Chromosome"/>
</dbReference>
<gene>
    <name evidence="2" type="ORF">BHD05_06480</name>
</gene>
<sequence length="410" mass="42913">MTLNLARPPGAPWLDAAGYWAGLDRATAELDPPFGVLSLEALAWNAHSLLDRAAGTSIRLATKSIRVRAVIDAVLALPGFSGVLAYTLPEALWLAKEITNVVVGYPTTHRAAIRALARSPLLAGRVTLMVDAVEQLDLIDAVIPPTERESIRLCLELDASWNAPLVGHFGAWRSPVHTPAAARALAEVVQARPGFSLVGLMAYESQIAGLVDDAPGRAVFSALVRRAKLASIPELAERRALAVAAVREVADLEFVNGGGTGSIESTAAEAAVTEIAAGSGLVGPHLFDHYRGFRPAPAVGFALGIVRKPRDDIAGAIGGGWIASGVTGADRSPIPVWPPGLRLMPREGAGEVQTPFTGPGARGLGIGDRVFLRHAKAGELSEHLSEIAVVSGGRIDALVPTYRGEGRAFL</sequence>
<dbReference type="InterPro" id="IPR001608">
    <property type="entry name" value="Ala_racemase_N"/>
</dbReference>
<organism evidence="2 3">
    <name type="scientific">Marisediminicola antarctica</name>
    <dbReference type="NCBI Taxonomy" id="674079"/>
    <lineage>
        <taxon>Bacteria</taxon>
        <taxon>Bacillati</taxon>
        <taxon>Actinomycetota</taxon>
        <taxon>Actinomycetes</taxon>
        <taxon>Micrococcales</taxon>
        <taxon>Microbacteriaceae</taxon>
        <taxon>Marisediminicola</taxon>
    </lineage>
</organism>
<reference evidence="2 3" key="1">
    <citation type="submission" date="2016-09" db="EMBL/GenBank/DDBJ databases">
        <title>Complete genome sequence of microbes from the polar regions.</title>
        <authorList>
            <person name="Liao L."/>
            <person name="Chen B."/>
        </authorList>
    </citation>
    <scope>NUCLEOTIDE SEQUENCE [LARGE SCALE GENOMIC DNA]</scope>
    <source>
        <strain evidence="2 3">ZS314</strain>
    </source>
</reference>
<dbReference type="PANTHER" id="PTHR28004">
    <property type="entry name" value="ZGC:162816-RELATED"/>
    <property type="match status" value="1"/>
</dbReference>
<dbReference type="GO" id="GO:0008721">
    <property type="term" value="F:D-serine ammonia-lyase activity"/>
    <property type="evidence" value="ECO:0007669"/>
    <property type="project" value="TreeGrafter"/>
</dbReference>
<dbReference type="PANTHER" id="PTHR28004:SF2">
    <property type="entry name" value="D-SERINE DEHYDRATASE"/>
    <property type="match status" value="1"/>
</dbReference>
<dbReference type="RefSeq" id="WP_161885706.1">
    <property type="nucleotide sequence ID" value="NZ_CP017146.1"/>
</dbReference>
<dbReference type="KEGG" id="mant:BHD05_06480"/>
<dbReference type="EMBL" id="CP017146">
    <property type="protein sequence ID" value="QHO69344.1"/>
    <property type="molecule type" value="Genomic_DNA"/>
</dbReference>
<evidence type="ECO:0000313" key="2">
    <source>
        <dbReference type="EMBL" id="QHO69344.1"/>
    </source>
</evidence>
<dbReference type="InterPro" id="IPR051466">
    <property type="entry name" value="D-amino_acid_metab_enzyme"/>
</dbReference>
<dbReference type="GO" id="GO:0036088">
    <property type="term" value="P:D-serine catabolic process"/>
    <property type="evidence" value="ECO:0007669"/>
    <property type="project" value="TreeGrafter"/>
</dbReference>
<dbReference type="Gene3D" id="3.20.20.10">
    <property type="entry name" value="Alanine racemase"/>
    <property type="match status" value="1"/>
</dbReference>
<evidence type="ECO:0000313" key="3">
    <source>
        <dbReference type="Proteomes" id="UP000464507"/>
    </source>
</evidence>
<keyword evidence="3" id="KW-1185">Reference proteome</keyword>
<dbReference type="SUPFAM" id="SSF51419">
    <property type="entry name" value="PLP-binding barrel"/>
    <property type="match status" value="1"/>
</dbReference>
<dbReference type="InterPro" id="IPR029066">
    <property type="entry name" value="PLP-binding_barrel"/>
</dbReference>
<protein>
    <submittedName>
        <fullName evidence="2">Alanine racemase</fullName>
    </submittedName>
</protein>
<accession>A0A7L5AIX0</accession>